<dbReference type="InterPro" id="IPR016639">
    <property type="entry name" value="GST_Omega/GSH"/>
</dbReference>
<feature type="binding site" evidence="2">
    <location>
        <position position="80"/>
    </location>
    <ligand>
        <name>glutathione</name>
        <dbReference type="ChEBI" id="CHEBI:57925"/>
    </ligand>
</feature>
<feature type="region of interest" description="Disordered" evidence="4">
    <location>
        <begin position="286"/>
        <end position="308"/>
    </location>
</feature>
<evidence type="ECO:0000256" key="4">
    <source>
        <dbReference type="SAM" id="MobiDB-lite"/>
    </source>
</evidence>
<dbReference type="PANTHER" id="PTHR32419">
    <property type="entry name" value="GLUTATHIONYL-HYDROQUINONE REDUCTASE"/>
    <property type="match status" value="1"/>
</dbReference>
<dbReference type="SUPFAM" id="SSF47616">
    <property type="entry name" value="GST C-terminal domain-like"/>
    <property type="match status" value="1"/>
</dbReference>
<keyword evidence="7" id="KW-1185">Reference proteome</keyword>
<dbReference type="PROSITE" id="PS50405">
    <property type="entry name" value="GST_CTER"/>
    <property type="match status" value="1"/>
</dbReference>
<feature type="active site" description="Nucleophile" evidence="1">
    <location>
        <position position="47"/>
    </location>
</feature>
<feature type="site" description="Lowers pKa of active site Cys" evidence="3">
    <location>
        <position position="232"/>
    </location>
</feature>
<comment type="caution">
    <text evidence="6">The sequence shown here is derived from an EMBL/GenBank/DDBJ whole genome shotgun (WGS) entry which is preliminary data.</text>
</comment>
<gene>
    <name evidence="6" type="ORF">DFQ59_103157</name>
</gene>
<dbReference type="AlphaFoldDB" id="A0A369CBX2"/>
<dbReference type="OrthoDB" id="9769158at2"/>
<dbReference type="InterPro" id="IPR004045">
    <property type="entry name" value="Glutathione_S-Trfase_N"/>
</dbReference>
<sequence length="308" mass="33957">MDNTASSIDSGRFVRPESAFRNAVSADGASGFPAVPGRYRLYVSMACPWAHRTLIARVIKGLERVVSVGVTDPIPGTRGWRFPGAGDPVTGARHLRDLYERAAPGYDGVVSVPLLWDTVAGRPVNNESAEILRQLNGAFEAWARPGTDLYPAPLRREIDAVNGFVYAHINNGVYQAGFARSRGARDEAVRRLFGALDALEERLSRQRWLVGERPTEADWRLFTTLARFDTVYHGLFRCDLRRLTDYPALWAYTRELYQQPGIAATLDLAQVKRHYYLGHPELNPGGAMPVGPDPDFGAPHGRDALGGG</sequence>
<evidence type="ECO:0000259" key="5">
    <source>
        <dbReference type="PROSITE" id="PS50405"/>
    </source>
</evidence>
<dbReference type="SUPFAM" id="SSF52833">
    <property type="entry name" value="Thioredoxin-like"/>
    <property type="match status" value="1"/>
</dbReference>
<dbReference type="Pfam" id="PF13409">
    <property type="entry name" value="GST_N_2"/>
    <property type="match status" value="1"/>
</dbReference>
<feature type="site" description="Lowers pKa of active site Cys" evidence="3">
    <location>
        <position position="275"/>
    </location>
</feature>
<proteinExistence type="predicted"/>
<organism evidence="6 7">
    <name type="scientific">Thioalbus denitrificans</name>
    <dbReference type="NCBI Taxonomy" id="547122"/>
    <lineage>
        <taxon>Bacteria</taxon>
        <taxon>Pseudomonadati</taxon>
        <taxon>Pseudomonadota</taxon>
        <taxon>Gammaproteobacteria</taxon>
        <taxon>Chromatiales</taxon>
        <taxon>Ectothiorhodospiraceae</taxon>
        <taxon>Thioalbus</taxon>
    </lineage>
</organism>
<dbReference type="Gene3D" id="1.20.1050.10">
    <property type="match status" value="1"/>
</dbReference>
<dbReference type="InterPro" id="IPR047047">
    <property type="entry name" value="GST_Omega-like_C"/>
</dbReference>
<evidence type="ECO:0000256" key="1">
    <source>
        <dbReference type="PIRSR" id="PIRSR015753-1"/>
    </source>
</evidence>
<dbReference type="PIRSF" id="PIRSF015753">
    <property type="entry name" value="GST"/>
    <property type="match status" value="1"/>
</dbReference>
<dbReference type="SFLD" id="SFLDG01148">
    <property type="entry name" value="Xi_(cytGST)"/>
    <property type="match status" value="1"/>
</dbReference>
<dbReference type="InterPro" id="IPR010987">
    <property type="entry name" value="Glutathione-S-Trfase_C-like"/>
</dbReference>
<evidence type="ECO:0000256" key="2">
    <source>
        <dbReference type="PIRSR" id="PIRSR015753-2"/>
    </source>
</evidence>
<dbReference type="SFLD" id="SFLDS00019">
    <property type="entry name" value="Glutathione_Transferase_(cytos"/>
    <property type="match status" value="1"/>
</dbReference>
<evidence type="ECO:0000313" key="7">
    <source>
        <dbReference type="Proteomes" id="UP000252707"/>
    </source>
</evidence>
<dbReference type="EMBL" id="QPJY01000003">
    <property type="protein sequence ID" value="RCX31193.1"/>
    <property type="molecule type" value="Genomic_DNA"/>
</dbReference>
<dbReference type="SFLD" id="SFLDG01206">
    <property type="entry name" value="Xi.1"/>
    <property type="match status" value="1"/>
</dbReference>
<evidence type="ECO:0000256" key="3">
    <source>
        <dbReference type="PIRSR" id="PIRSR015753-3"/>
    </source>
</evidence>
<dbReference type="Proteomes" id="UP000252707">
    <property type="component" value="Unassembled WGS sequence"/>
</dbReference>
<protein>
    <submittedName>
        <fullName evidence="6">Putative glutathione S-transferase</fullName>
    </submittedName>
</protein>
<name>A0A369CBX2_9GAMM</name>
<evidence type="ECO:0000313" key="6">
    <source>
        <dbReference type="EMBL" id="RCX31193.1"/>
    </source>
</evidence>
<dbReference type="GO" id="GO:0004364">
    <property type="term" value="F:glutathione transferase activity"/>
    <property type="evidence" value="ECO:0007669"/>
    <property type="project" value="InterPro"/>
</dbReference>
<dbReference type="InterPro" id="IPR036282">
    <property type="entry name" value="Glutathione-S-Trfase_C_sf"/>
</dbReference>
<accession>A0A369CBX2</accession>
<dbReference type="GO" id="GO:0005737">
    <property type="term" value="C:cytoplasm"/>
    <property type="evidence" value="ECO:0007669"/>
    <property type="project" value="TreeGrafter"/>
</dbReference>
<dbReference type="Pfam" id="PF13410">
    <property type="entry name" value="GST_C_2"/>
    <property type="match status" value="1"/>
</dbReference>
<reference evidence="6 7" key="1">
    <citation type="submission" date="2018-07" db="EMBL/GenBank/DDBJ databases">
        <title>Genomic Encyclopedia of Type Strains, Phase IV (KMG-IV): sequencing the most valuable type-strain genomes for metagenomic binning, comparative biology and taxonomic classification.</title>
        <authorList>
            <person name="Goeker M."/>
        </authorList>
    </citation>
    <scope>NUCLEOTIDE SEQUENCE [LARGE SCALE GENOMIC DNA]</scope>
    <source>
        <strain evidence="6 7">DSM 26407</strain>
    </source>
</reference>
<dbReference type="InterPro" id="IPR036249">
    <property type="entry name" value="Thioredoxin-like_sf"/>
</dbReference>
<dbReference type="Gene3D" id="3.40.30.10">
    <property type="entry name" value="Glutaredoxin"/>
    <property type="match status" value="1"/>
</dbReference>
<keyword evidence="6" id="KW-0808">Transferase</keyword>
<feature type="domain" description="GST C-terminal" evidence="5">
    <location>
        <begin position="147"/>
        <end position="275"/>
    </location>
</feature>
<feature type="active site" description="Proton donor/acceptor" evidence="1">
    <location>
        <position position="174"/>
    </location>
</feature>
<dbReference type="CDD" id="cd03190">
    <property type="entry name" value="GST_C_Omega_like"/>
    <property type="match status" value="1"/>
</dbReference>
<feature type="binding site" evidence="2">
    <location>
        <begin position="127"/>
        <end position="128"/>
    </location>
    <ligand>
        <name>glutathione</name>
        <dbReference type="ChEBI" id="CHEBI:57925"/>
    </ligand>
</feature>
<dbReference type="InterPro" id="IPR040079">
    <property type="entry name" value="Glutathione_S-Trfase"/>
</dbReference>
<dbReference type="RefSeq" id="WP_114279375.1">
    <property type="nucleotide sequence ID" value="NZ_QPJY01000003.1"/>
</dbReference>
<dbReference type="PANTHER" id="PTHR32419:SF6">
    <property type="entry name" value="GLUTATHIONE S-TRANSFERASE OMEGA-LIKE 1-RELATED"/>
    <property type="match status" value="1"/>
</dbReference>